<evidence type="ECO:0000256" key="1">
    <source>
        <dbReference type="ARBA" id="ARBA00004370"/>
    </source>
</evidence>
<dbReference type="GO" id="GO:1903037">
    <property type="term" value="P:regulation of leukocyte cell-cell adhesion"/>
    <property type="evidence" value="ECO:0007669"/>
    <property type="project" value="UniProtKB-ARBA"/>
</dbReference>
<dbReference type="Gene3D" id="2.60.40.10">
    <property type="entry name" value="Immunoglobulins"/>
    <property type="match status" value="2"/>
</dbReference>
<dbReference type="SMART" id="SM00406">
    <property type="entry name" value="IGv"/>
    <property type="match status" value="1"/>
</dbReference>
<dbReference type="PROSITE" id="PS50835">
    <property type="entry name" value="IG_LIKE"/>
    <property type="match status" value="1"/>
</dbReference>
<evidence type="ECO:0000256" key="3">
    <source>
        <dbReference type="ARBA" id="ARBA00023136"/>
    </source>
</evidence>
<evidence type="ECO:0000313" key="9">
    <source>
        <dbReference type="Ensembl" id="ENSPMEP00000004623.1"/>
    </source>
</evidence>
<dbReference type="InterPro" id="IPR003599">
    <property type="entry name" value="Ig_sub"/>
</dbReference>
<dbReference type="Pfam" id="PF07686">
    <property type="entry name" value="V-set"/>
    <property type="match status" value="1"/>
</dbReference>
<dbReference type="GO" id="GO:0050852">
    <property type="term" value="P:T cell receptor signaling pathway"/>
    <property type="evidence" value="ECO:0007669"/>
    <property type="project" value="TreeGrafter"/>
</dbReference>
<dbReference type="InterPro" id="IPR013106">
    <property type="entry name" value="Ig_V-set"/>
</dbReference>
<dbReference type="InterPro" id="IPR053896">
    <property type="entry name" value="BTN3A2-like_Ig-C"/>
</dbReference>
<dbReference type="GO" id="GO:0050863">
    <property type="term" value="P:regulation of T cell activation"/>
    <property type="evidence" value="ECO:0007669"/>
    <property type="project" value="UniProtKB-ARBA"/>
</dbReference>
<feature type="domain" description="Ig-like" evidence="8">
    <location>
        <begin position="22"/>
        <end position="131"/>
    </location>
</feature>
<proteinExistence type="predicted"/>
<dbReference type="GO" id="GO:0005102">
    <property type="term" value="F:signaling receptor binding"/>
    <property type="evidence" value="ECO:0007669"/>
    <property type="project" value="TreeGrafter"/>
</dbReference>
<dbReference type="InterPro" id="IPR050504">
    <property type="entry name" value="IgSF_BTN/MOG"/>
</dbReference>
<organism evidence="9 10">
    <name type="scientific">Poecilia mexicana</name>
    <dbReference type="NCBI Taxonomy" id="48701"/>
    <lineage>
        <taxon>Eukaryota</taxon>
        <taxon>Metazoa</taxon>
        <taxon>Chordata</taxon>
        <taxon>Craniata</taxon>
        <taxon>Vertebrata</taxon>
        <taxon>Euteleostomi</taxon>
        <taxon>Actinopterygii</taxon>
        <taxon>Neopterygii</taxon>
        <taxon>Teleostei</taxon>
        <taxon>Neoteleostei</taxon>
        <taxon>Acanthomorphata</taxon>
        <taxon>Ovalentaria</taxon>
        <taxon>Atherinomorphae</taxon>
        <taxon>Cyprinodontiformes</taxon>
        <taxon>Poeciliidae</taxon>
        <taxon>Poeciliinae</taxon>
        <taxon>Poecilia</taxon>
    </lineage>
</organism>
<keyword evidence="4" id="KW-1015">Disulfide bond</keyword>
<dbReference type="PANTHER" id="PTHR24100:SF151">
    <property type="entry name" value="ICOS LIGAND"/>
    <property type="match status" value="1"/>
</dbReference>
<dbReference type="Proteomes" id="UP000261480">
    <property type="component" value="Unplaced"/>
</dbReference>
<dbReference type="AlphaFoldDB" id="A0A3B3WP91"/>
<dbReference type="STRING" id="48701.ENSPMEP00000004623"/>
<reference evidence="9" key="1">
    <citation type="submission" date="2025-08" db="UniProtKB">
        <authorList>
            <consortium name="Ensembl"/>
        </authorList>
    </citation>
    <scope>IDENTIFICATION</scope>
</reference>
<sequence>MYFCLYFVLGLLSSKGCFSADPNPEKVVAFAGENAILPCSLKTSGSDDLPTVEWSKEGLKPNVVFLYRNGFETFEMKNQGFEFRTSLFMREVKNGNVSLRISNLKPSDAGIYQCLIIRRNGSREATDVQLVVAAVSDPKLSVDSDENQRVTVACEATCWLPAPLMEIVDEKGNNITDTVEIQRADLTECYTVRQTATVQSHTAR</sequence>
<feature type="chain" id="PRO_5017220207" description="Ig-like domain-containing protein" evidence="7">
    <location>
        <begin position="20"/>
        <end position="204"/>
    </location>
</feature>
<evidence type="ECO:0000313" key="10">
    <source>
        <dbReference type="Proteomes" id="UP000261480"/>
    </source>
</evidence>
<dbReference type="InterPro" id="IPR007110">
    <property type="entry name" value="Ig-like_dom"/>
</dbReference>
<keyword evidence="5" id="KW-0325">Glycoprotein</keyword>
<dbReference type="SUPFAM" id="SSF48726">
    <property type="entry name" value="Immunoglobulin"/>
    <property type="match status" value="1"/>
</dbReference>
<dbReference type="Ensembl" id="ENSPMET00000008857.1">
    <property type="protein sequence ID" value="ENSPMEP00000004623.1"/>
    <property type="gene ID" value="ENSPMEG00000005886.1"/>
</dbReference>
<keyword evidence="2 7" id="KW-0732">Signal</keyword>
<evidence type="ECO:0000256" key="7">
    <source>
        <dbReference type="SAM" id="SignalP"/>
    </source>
</evidence>
<dbReference type="InterPro" id="IPR036179">
    <property type="entry name" value="Ig-like_dom_sf"/>
</dbReference>
<comment type="subcellular location">
    <subcellularLocation>
        <location evidence="1">Membrane</location>
    </subcellularLocation>
</comment>
<reference evidence="9" key="2">
    <citation type="submission" date="2025-09" db="UniProtKB">
        <authorList>
            <consortium name="Ensembl"/>
        </authorList>
    </citation>
    <scope>IDENTIFICATION</scope>
</reference>
<accession>A0A3B3WP91</accession>
<protein>
    <recommendedName>
        <fullName evidence="8">Ig-like domain-containing protein</fullName>
    </recommendedName>
</protein>
<keyword evidence="10" id="KW-1185">Reference proteome</keyword>
<keyword evidence="3" id="KW-0472">Membrane</keyword>
<feature type="signal peptide" evidence="7">
    <location>
        <begin position="1"/>
        <end position="19"/>
    </location>
</feature>
<evidence type="ECO:0000256" key="6">
    <source>
        <dbReference type="ARBA" id="ARBA00023319"/>
    </source>
</evidence>
<evidence type="ECO:0000256" key="4">
    <source>
        <dbReference type="ARBA" id="ARBA00023157"/>
    </source>
</evidence>
<evidence type="ECO:0000256" key="5">
    <source>
        <dbReference type="ARBA" id="ARBA00023180"/>
    </source>
</evidence>
<dbReference type="GO" id="GO:0009897">
    <property type="term" value="C:external side of plasma membrane"/>
    <property type="evidence" value="ECO:0007669"/>
    <property type="project" value="TreeGrafter"/>
</dbReference>
<dbReference type="InterPro" id="IPR013783">
    <property type="entry name" value="Ig-like_fold"/>
</dbReference>
<evidence type="ECO:0000259" key="8">
    <source>
        <dbReference type="PROSITE" id="PS50835"/>
    </source>
</evidence>
<evidence type="ECO:0000256" key="2">
    <source>
        <dbReference type="ARBA" id="ARBA00022729"/>
    </source>
</evidence>
<keyword evidence="6" id="KW-0393">Immunoglobulin domain</keyword>
<dbReference type="PANTHER" id="PTHR24100">
    <property type="entry name" value="BUTYROPHILIN"/>
    <property type="match status" value="1"/>
</dbReference>
<dbReference type="GO" id="GO:0001817">
    <property type="term" value="P:regulation of cytokine production"/>
    <property type="evidence" value="ECO:0007669"/>
    <property type="project" value="TreeGrafter"/>
</dbReference>
<dbReference type="Pfam" id="PF22705">
    <property type="entry name" value="C2-set_3"/>
    <property type="match status" value="1"/>
</dbReference>
<dbReference type="SMART" id="SM00409">
    <property type="entry name" value="IG"/>
    <property type="match status" value="1"/>
</dbReference>
<dbReference type="FunFam" id="2.60.40.10:FF:000142">
    <property type="entry name" value="V-set domain-containing T-cell activation inhibitor 1"/>
    <property type="match status" value="1"/>
</dbReference>
<name>A0A3B3WP91_9TELE</name>